<dbReference type="GO" id="GO:0043190">
    <property type="term" value="C:ATP-binding cassette (ABC) transporter complex"/>
    <property type="evidence" value="ECO:0007669"/>
    <property type="project" value="InterPro"/>
</dbReference>
<keyword evidence="8" id="KW-1185">Reference proteome</keyword>
<name>R3TR97_9ENTE</name>
<sequence length="269" mass="30845">MFLTAKSTYKKNRITSLRAYPLSFIIQRIIGTIFSLLFPIFTFYFVFNGQTNSMFDLKTNTTDYVLYITLGFSAYAVSVATLMNVGRSIISEIREGTLDTFLLSPASRIGYFLGCFLEQIGRTFIEFISIFIFGMLLGARITPLDILKLIICLIIVSTVSFSMSILLASIMIFTRDTFITQNTLFMLLAMITGVSFPINFLPNWLNFFSNIIPLTHALTFSRAFIMESFVSIDSFRLLFIILFESTCYFVIGYRWFISLEKKLIEDVYS</sequence>
<dbReference type="eggNOG" id="COG0842">
    <property type="taxonomic scope" value="Bacteria"/>
</dbReference>
<accession>R3TR97</accession>
<feature type="transmembrane region" description="Helical" evidence="5">
    <location>
        <begin position="123"/>
        <end position="141"/>
    </location>
</feature>
<dbReference type="PROSITE" id="PS51012">
    <property type="entry name" value="ABC_TM2"/>
    <property type="match status" value="1"/>
</dbReference>
<dbReference type="GO" id="GO:0140359">
    <property type="term" value="F:ABC-type transporter activity"/>
    <property type="evidence" value="ECO:0007669"/>
    <property type="project" value="InterPro"/>
</dbReference>
<dbReference type="EMBL" id="AJAU01000022">
    <property type="protein sequence ID" value="EOL43663.1"/>
    <property type="molecule type" value="Genomic_DNA"/>
</dbReference>
<dbReference type="PRINTS" id="PR00164">
    <property type="entry name" value="ABC2TRNSPORT"/>
</dbReference>
<protein>
    <recommendedName>
        <fullName evidence="5">Transport permease protein</fullName>
    </recommendedName>
</protein>
<comment type="caution">
    <text evidence="7">The sequence shown here is derived from an EMBL/GenBank/DDBJ whole genome shotgun (WGS) entry which is preliminary data.</text>
</comment>
<evidence type="ECO:0000256" key="4">
    <source>
        <dbReference type="ARBA" id="ARBA00023136"/>
    </source>
</evidence>
<comment type="similarity">
    <text evidence="5">Belongs to the ABC-2 integral membrane protein family.</text>
</comment>
<evidence type="ECO:0000256" key="5">
    <source>
        <dbReference type="RuleBase" id="RU361157"/>
    </source>
</evidence>
<dbReference type="RefSeq" id="WP_010773072.1">
    <property type="nucleotide sequence ID" value="NZ_KB946335.1"/>
</dbReference>
<feature type="transmembrane region" description="Helical" evidence="5">
    <location>
        <begin position="64"/>
        <end position="85"/>
    </location>
</feature>
<proteinExistence type="inferred from homology"/>
<dbReference type="PATRIC" id="fig|1158612.3.peg.2961"/>
<keyword evidence="5" id="KW-1003">Cell membrane</keyword>
<keyword evidence="3 5" id="KW-1133">Transmembrane helix</keyword>
<feature type="transmembrane region" description="Helical" evidence="5">
    <location>
        <begin position="184"/>
        <end position="201"/>
    </location>
</feature>
<gene>
    <name evidence="7" type="ORF">UC7_02993</name>
</gene>
<dbReference type="InterPro" id="IPR047817">
    <property type="entry name" value="ABC2_TM_bact-type"/>
</dbReference>
<evidence type="ECO:0000313" key="8">
    <source>
        <dbReference type="Proteomes" id="UP000013840"/>
    </source>
</evidence>
<dbReference type="STRING" id="317735.RU98_GL000168"/>
<evidence type="ECO:0000256" key="3">
    <source>
        <dbReference type="ARBA" id="ARBA00022989"/>
    </source>
</evidence>
<dbReference type="InterPro" id="IPR051784">
    <property type="entry name" value="Nod_factor_ABC_transporter"/>
</dbReference>
<evidence type="ECO:0000259" key="6">
    <source>
        <dbReference type="PROSITE" id="PS51012"/>
    </source>
</evidence>
<feature type="domain" description="ABC transmembrane type-2" evidence="6">
    <location>
        <begin position="27"/>
        <end position="259"/>
    </location>
</feature>
<dbReference type="PANTHER" id="PTHR43229:SF6">
    <property type="entry name" value="ABC-TYPE MULTIDRUG TRANSPORT SYSTEM, PERMEASE COMPONENT"/>
    <property type="match status" value="1"/>
</dbReference>
<evidence type="ECO:0000313" key="7">
    <source>
        <dbReference type="EMBL" id="EOL43663.1"/>
    </source>
</evidence>
<dbReference type="OrthoDB" id="1414986at2"/>
<evidence type="ECO:0000256" key="2">
    <source>
        <dbReference type="ARBA" id="ARBA00022692"/>
    </source>
</evidence>
<feature type="transmembrane region" description="Helical" evidence="5">
    <location>
        <begin position="20"/>
        <end position="44"/>
    </location>
</feature>
<dbReference type="PANTHER" id="PTHR43229">
    <property type="entry name" value="NODULATION PROTEIN J"/>
    <property type="match status" value="1"/>
</dbReference>
<dbReference type="Pfam" id="PF01061">
    <property type="entry name" value="ABC2_membrane"/>
    <property type="match status" value="1"/>
</dbReference>
<organism evidence="7 8">
    <name type="scientific">Enterococcus caccae ATCC BAA-1240</name>
    <dbReference type="NCBI Taxonomy" id="1158612"/>
    <lineage>
        <taxon>Bacteria</taxon>
        <taxon>Bacillati</taxon>
        <taxon>Bacillota</taxon>
        <taxon>Bacilli</taxon>
        <taxon>Lactobacillales</taxon>
        <taxon>Enterococcaceae</taxon>
        <taxon>Enterococcus</taxon>
    </lineage>
</organism>
<comment type="subcellular location">
    <subcellularLocation>
        <location evidence="5">Cell membrane</location>
        <topology evidence="5">Multi-pass membrane protein</topology>
    </subcellularLocation>
    <subcellularLocation>
        <location evidence="1">Membrane</location>
        <topology evidence="1">Multi-pass membrane protein</topology>
    </subcellularLocation>
</comment>
<dbReference type="Proteomes" id="UP000013840">
    <property type="component" value="Unassembled WGS sequence"/>
</dbReference>
<keyword evidence="4 5" id="KW-0472">Membrane</keyword>
<dbReference type="AlphaFoldDB" id="R3TR97"/>
<dbReference type="InterPro" id="IPR013525">
    <property type="entry name" value="ABC2_TM"/>
</dbReference>
<evidence type="ECO:0000256" key="1">
    <source>
        <dbReference type="ARBA" id="ARBA00004141"/>
    </source>
</evidence>
<dbReference type="InterPro" id="IPR000412">
    <property type="entry name" value="ABC_2_transport"/>
</dbReference>
<keyword evidence="2 5" id="KW-0812">Transmembrane</keyword>
<keyword evidence="5" id="KW-0813">Transport</keyword>
<reference evidence="7 8" key="1">
    <citation type="submission" date="2013-02" db="EMBL/GenBank/DDBJ databases">
        <title>The Genome Sequence of Enterococcus caccae BAA-1240.</title>
        <authorList>
            <consortium name="The Broad Institute Genome Sequencing Platform"/>
            <consortium name="The Broad Institute Genome Sequencing Center for Infectious Disease"/>
            <person name="Earl A.M."/>
            <person name="Gilmore M.S."/>
            <person name="Lebreton F."/>
            <person name="Walker B."/>
            <person name="Young S.K."/>
            <person name="Zeng Q."/>
            <person name="Gargeya S."/>
            <person name="Fitzgerald M."/>
            <person name="Haas B."/>
            <person name="Abouelleil A."/>
            <person name="Alvarado L."/>
            <person name="Arachchi H.M."/>
            <person name="Berlin A.M."/>
            <person name="Chapman S.B."/>
            <person name="Dewar J."/>
            <person name="Goldberg J."/>
            <person name="Griggs A."/>
            <person name="Gujja S."/>
            <person name="Hansen M."/>
            <person name="Howarth C."/>
            <person name="Imamovic A."/>
            <person name="Larimer J."/>
            <person name="McCowan C."/>
            <person name="Murphy C."/>
            <person name="Neiman D."/>
            <person name="Pearson M."/>
            <person name="Priest M."/>
            <person name="Roberts A."/>
            <person name="Saif S."/>
            <person name="Shea T."/>
            <person name="Sisk P."/>
            <person name="Sykes S."/>
            <person name="Wortman J."/>
            <person name="Nusbaum C."/>
            <person name="Birren B."/>
        </authorList>
    </citation>
    <scope>NUCLEOTIDE SEQUENCE [LARGE SCALE GENOMIC DNA]</scope>
    <source>
        <strain evidence="7 8">ATCC BAA-1240</strain>
    </source>
</reference>
<feature type="transmembrane region" description="Helical" evidence="5">
    <location>
        <begin position="237"/>
        <end position="256"/>
    </location>
</feature>
<feature type="transmembrane region" description="Helical" evidence="5">
    <location>
        <begin position="147"/>
        <end position="172"/>
    </location>
</feature>